<evidence type="ECO:0000313" key="3">
    <source>
        <dbReference type="EMBL" id="AOW02577.1"/>
    </source>
</evidence>
<feature type="region of interest" description="Disordered" evidence="1">
    <location>
        <begin position="146"/>
        <end position="247"/>
    </location>
</feature>
<dbReference type="EMBL" id="CP017555">
    <property type="protein sequence ID" value="AOW02577.1"/>
    <property type="molecule type" value="Genomic_DNA"/>
</dbReference>
<keyword evidence="2" id="KW-0812">Transmembrane</keyword>
<gene>
    <name evidence="4" type="ORF">B0I71DRAFT_167454</name>
    <name evidence="3" type="ORF">YALI1_C13026g</name>
</gene>
<evidence type="ECO:0000313" key="5">
    <source>
        <dbReference type="Proteomes" id="UP000182444"/>
    </source>
</evidence>
<keyword evidence="2" id="KW-0472">Membrane</keyword>
<name>A0A1D8NAB2_YARLL</name>
<reference evidence="4 6" key="2">
    <citation type="submission" date="2018-07" db="EMBL/GenBank/DDBJ databases">
        <title>Draft Genome Assemblies for Five Robust Yarrowia lipolytica Strains Exhibiting High Lipid Production and Pentose Sugar Utilization and Sugar Alcohol Secretion from Undetoxified Lignocellulosic Biomass Hydrolysates.</title>
        <authorList>
            <consortium name="DOE Joint Genome Institute"/>
            <person name="Walker C."/>
            <person name="Ryu S."/>
            <person name="Na H."/>
            <person name="Zane M."/>
            <person name="LaButti K."/>
            <person name="Lipzen A."/>
            <person name="Haridas S."/>
            <person name="Barry K."/>
            <person name="Grigoriev I.V."/>
            <person name="Quarterman J."/>
            <person name="Slininger P."/>
            <person name="Dien B."/>
            <person name="Trinh C.T."/>
        </authorList>
    </citation>
    <scope>NUCLEOTIDE SEQUENCE [LARGE SCALE GENOMIC DNA]</scope>
    <source>
        <strain evidence="4 6">YB392</strain>
    </source>
</reference>
<feature type="compositionally biased region" description="Polar residues" evidence="1">
    <location>
        <begin position="198"/>
        <end position="211"/>
    </location>
</feature>
<feature type="transmembrane region" description="Helical" evidence="2">
    <location>
        <begin position="34"/>
        <end position="51"/>
    </location>
</feature>
<feature type="region of interest" description="Disordered" evidence="1">
    <location>
        <begin position="66"/>
        <end position="86"/>
    </location>
</feature>
<dbReference type="VEuPathDB" id="FungiDB:YALI0_C09372g"/>
<evidence type="ECO:0000256" key="2">
    <source>
        <dbReference type="SAM" id="Phobius"/>
    </source>
</evidence>
<dbReference type="VEuPathDB" id="FungiDB:YALI1_C13026g"/>
<accession>A0A1D8NAB2</accession>
<reference evidence="3 5" key="1">
    <citation type="journal article" date="2016" name="PLoS ONE">
        <title>Sequence Assembly of Yarrowia lipolytica Strain W29/CLIB89 Shows Transposable Element Diversity.</title>
        <authorList>
            <person name="Magnan C."/>
            <person name="Yu J."/>
            <person name="Chang I."/>
            <person name="Jahn E."/>
            <person name="Kanomata Y."/>
            <person name="Wu J."/>
            <person name="Zeller M."/>
            <person name="Oakes M."/>
            <person name="Baldi P."/>
            <person name="Sandmeyer S."/>
        </authorList>
    </citation>
    <scope>NUCLEOTIDE SEQUENCE [LARGE SCALE GENOMIC DNA]</scope>
    <source>
        <strain evidence="3">CLIB89</strain>
        <strain evidence="5">CLIB89(W29)</strain>
    </source>
</reference>
<evidence type="ECO:0000256" key="1">
    <source>
        <dbReference type="SAM" id="MobiDB-lite"/>
    </source>
</evidence>
<dbReference type="RefSeq" id="XP_501639.1">
    <property type="nucleotide sequence ID" value="XM_501639.1"/>
</dbReference>
<organism evidence="3 5">
    <name type="scientific">Yarrowia lipolytica</name>
    <name type="common">Candida lipolytica</name>
    <dbReference type="NCBI Taxonomy" id="4952"/>
    <lineage>
        <taxon>Eukaryota</taxon>
        <taxon>Fungi</taxon>
        <taxon>Dikarya</taxon>
        <taxon>Ascomycota</taxon>
        <taxon>Saccharomycotina</taxon>
        <taxon>Dipodascomycetes</taxon>
        <taxon>Dipodascales</taxon>
        <taxon>Dipodascales incertae sedis</taxon>
        <taxon>Yarrowia</taxon>
    </lineage>
</organism>
<dbReference type="GeneID" id="2909762"/>
<feature type="transmembrane region" description="Helical" evidence="2">
    <location>
        <begin position="5"/>
        <end position="28"/>
    </location>
</feature>
<dbReference type="OrthoDB" id="4089973at2759"/>
<evidence type="ECO:0000313" key="4">
    <source>
        <dbReference type="EMBL" id="RDW22989.1"/>
    </source>
</evidence>
<dbReference type="Proteomes" id="UP000256601">
    <property type="component" value="Unassembled WGS sequence"/>
</dbReference>
<dbReference type="EMBL" id="KZ859125">
    <property type="protein sequence ID" value="RDW22989.1"/>
    <property type="molecule type" value="Genomic_DNA"/>
</dbReference>
<evidence type="ECO:0000313" key="6">
    <source>
        <dbReference type="Proteomes" id="UP000256601"/>
    </source>
</evidence>
<dbReference type="Proteomes" id="UP000182444">
    <property type="component" value="Chromosome 1C"/>
</dbReference>
<feature type="compositionally biased region" description="Basic and acidic residues" evidence="1">
    <location>
        <begin position="73"/>
        <end position="85"/>
    </location>
</feature>
<sequence length="247" mass="27213">MTIRLVAAGVVASSIVAFLFFGALSILLITAVPILMFVPLMIPVYMGVAFVRGGNSGLRQWIGLRPQTPTSRNNDKTDEALEAKKRQWRRASSMRLRDYMEEDDVEQIAKRVEAIRRQRDEQKTLMDELIEIDALDGTTDAVLQATEKHHQQKKQKQQQQQQQLPASIPPKAPRTPALAPQNGSGAHIVAQVVEEPATASSPTRDTGTVSPPAQRPERTDFNVKGQPEVGMTSQNVSAVLSPVAEEE</sequence>
<protein>
    <submittedName>
        <fullName evidence="3">Uncharacterized protein</fullName>
    </submittedName>
</protein>
<proteinExistence type="predicted"/>
<dbReference type="KEGG" id="yli:2909762"/>
<keyword evidence="2" id="KW-1133">Transmembrane helix</keyword>
<dbReference type="AlphaFoldDB" id="A0A1D8NAB2"/>